<evidence type="ECO:0000313" key="6">
    <source>
        <dbReference type="Proteomes" id="UP000641646"/>
    </source>
</evidence>
<name>A0A926VEP0_9CYAN</name>
<dbReference type="EMBL" id="JACJPW010000035">
    <property type="protein sequence ID" value="MBD2182353.1"/>
    <property type="molecule type" value="Genomic_DNA"/>
</dbReference>
<dbReference type="AlphaFoldDB" id="A0A926VEP0"/>
<dbReference type="PROSITE" id="PS00678">
    <property type="entry name" value="WD_REPEATS_1"/>
    <property type="match status" value="2"/>
</dbReference>
<dbReference type="SMART" id="SM00320">
    <property type="entry name" value="WD40"/>
    <property type="match status" value="14"/>
</dbReference>
<dbReference type="InterPro" id="IPR011047">
    <property type="entry name" value="Quinoprotein_ADH-like_sf"/>
</dbReference>
<feature type="repeat" description="WD" evidence="3">
    <location>
        <begin position="326"/>
        <end position="360"/>
    </location>
</feature>
<protein>
    <submittedName>
        <fullName evidence="5">WD40 repeat domain-containing protein</fullName>
    </submittedName>
</protein>
<keyword evidence="4" id="KW-1133">Transmembrane helix</keyword>
<organism evidence="5 6">
    <name type="scientific">Aerosakkonema funiforme FACHB-1375</name>
    <dbReference type="NCBI Taxonomy" id="2949571"/>
    <lineage>
        <taxon>Bacteria</taxon>
        <taxon>Bacillati</taxon>
        <taxon>Cyanobacteriota</taxon>
        <taxon>Cyanophyceae</taxon>
        <taxon>Oscillatoriophycideae</taxon>
        <taxon>Aerosakkonematales</taxon>
        <taxon>Aerosakkonemataceae</taxon>
        <taxon>Aerosakkonema</taxon>
    </lineage>
</organism>
<keyword evidence="1 3" id="KW-0853">WD repeat</keyword>
<dbReference type="InterPro" id="IPR036322">
    <property type="entry name" value="WD40_repeat_dom_sf"/>
</dbReference>
<keyword evidence="4" id="KW-0472">Membrane</keyword>
<dbReference type="SUPFAM" id="SSF50998">
    <property type="entry name" value="Quinoprotein alcohol dehydrogenase-like"/>
    <property type="match status" value="1"/>
</dbReference>
<reference evidence="5" key="2">
    <citation type="submission" date="2020-08" db="EMBL/GenBank/DDBJ databases">
        <authorList>
            <person name="Chen M."/>
            <person name="Teng W."/>
            <person name="Zhao L."/>
            <person name="Hu C."/>
            <person name="Zhou Y."/>
            <person name="Han B."/>
            <person name="Song L."/>
            <person name="Shu W."/>
        </authorList>
    </citation>
    <scope>NUCLEOTIDE SEQUENCE</scope>
    <source>
        <strain evidence="5">FACHB-1375</strain>
    </source>
</reference>
<feature type="repeat" description="WD" evidence="3">
    <location>
        <begin position="285"/>
        <end position="316"/>
    </location>
</feature>
<comment type="caution">
    <text evidence="5">The sequence shown here is derived from an EMBL/GenBank/DDBJ whole genome shotgun (WGS) entry which is preliminary data.</text>
</comment>
<evidence type="ECO:0000256" key="1">
    <source>
        <dbReference type="ARBA" id="ARBA00022574"/>
    </source>
</evidence>
<feature type="repeat" description="WD" evidence="3">
    <location>
        <begin position="616"/>
        <end position="650"/>
    </location>
</feature>
<keyword evidence="6" id="KW-1185">Reference proteome</keyword>
<feature type="repeat" description="WD" evidence="3">
    <location>
        <begin position="487"/>
        <end position="519"/>
    </location>
</feature>
<dbReference type="PANTHER" id="PTHR19848:SF8">
    <property type="entry name" value="F-BOX AND WD REPEAT DOMAIN CONTAINING 7"/>
    <property type="match status" value="1"/>
</dbReference>
<dbReference type="PROSITE" id="PS50294">
    <property type="entry name" value="WD_REPEATS_REGION"/>
    <property type="match status" value="12"/>
</dbReference>
<dbReference type="CDD" id="cd00200">
    <property type="entry name" value="WD40"/>
    <property type="match status" value="2"/>
</dbReference>
<dbReference type="InterPro" id="IPR019775">
    <property type="entry name" value="WD40_repeat_CS"/>
</dbReference>
<feature type="repeat" description="WD" evidence="3">
    <location>
        <begin position="657"/>
        <end position="688"/>
    </location>
</feature>
<gene>
    <name evidence="5" type="ORF">H6G03_14830</name>
</gene>
<proteinExistence type="predicted"/>
<dbReference type="Gene3D" id="2.130.10.10">
    <property type="entry name" value="YVTN repeat-like/Quinoprotein amine dehydrogenase"/>
    <property type="match status" value="4"/>
</dbReference>
<keyword evidence="2" id="KW-0677">Repeat</keyword>
<dbReference type="RefSeq" id="WP_190465165.1">
    <property type="nucleotide sequence ID" value="NZ_JACJPW010000035.1"/>
</dbReference>
<dbReference type="PRINTS" id="PR00320">
    <property type="entry name" value="GPROTEINBRPT"/>
</dbReference>
<reference evidence="5" key="1">
    <citation type="journal article" date="2015" name="ISME J.">
        <title>Draft Genome Sequence of Streptomyces incarnatus NRRL8089, which Produces the Nucleoside Antibiotic Sinefungin.</title>
        <authorList>
            <person name="Oshima K."/>
            <person name="Hattori M."/>
            <person name="Shimizu H."/>
            <person name="Fukuda K."/>
            <person name="Nemoto M."/>
            <person name="Inagaki K."/>
            <person name="Tamura T."/>
        </authorList>
    </citation>
    <scope>NUCLEOTIDE SEQUENCE</scope>
    <source>
        <strain evidence="5">FACHB-1375</strain>
    </source>
</reference>
<feature type="repeat" description="WD" evidence="3">
    <location>
        <begin position="367"/>
        <end position="401"/>
    </location>
</feature>
<sequence length="852" mass="94415">MGIYQQILQGTEVTANDSQEHTELILSGLIVKYQGYLKVKNPIYASVFNQVWVASELGKLRPYSQTFDAWIASQQTDESRLLRGQALKDAQIWSQGKSLSDLDYQFLAASVEFDSREVQLALEVERSKAIEAQLKEQQQKAKLQKIFLGTISVALLISSGLGLFAFIQYGKARISDREARISEIKALASSSEGLFVSHRELDAMIDAIKAKRRLQNLKNIDVKTIESVENALNQTVYSNNEYNRLIGHKGSVLSVDISPDNQLIVTGSNDKTVKIWKLDGTLLQTLKHTATVHRVAFSPDSRMIVSGSLDGSLKLWGVDGKLIKNIPAHQSAVWGVAFSPDGKLIASASGDGTVKLWKLNGKLHQALRGHQKSVWSVAFSPNSQMVASAGFDSTVKLWSIDGTLLKTLEGHKNAVWDVAFCPSQNLLVSVSADYTAKIWQTDGKLVKTLKTDNSIVGVDCKGEYIATSGRDNFVKIWKINGTFIRNLKQHQAIVRDVALSTNGLIAASASDDGKVKLWKRNKYLLKPLYVHKDTIWDLATSKDGKLFASVSGDDTIKLWSTNGLLQKSITQKEFKGRTLTFSTDSRIILAGDINYIQIWNLKNTNDKLKVKLLKIFPGNNVNLFAIAVTPDRKMIASGGDNKMIKLWDFQGNLLTSFFAHNERIWKLGFSSDGKFIASASEDGTVKIWHKDGKLVRTLRHNGAVWGMAFSPQGNLIVTASRDDTLNFWRLDGKLLKRVSGKSNGLTRVTFSPDGKTIATGGVDNTVKLWSITGELLHTLPGHEGMVISLDFTADGNFLVSGGDDGLIIIWDLKQIRTLNNLDYACNWVRDYLRTNVGVEESDRHLCDRIAKP</sequence>
<evidence type="ECO:0000256" key="4">
    <source>
        <dbReference type="SAM" id="Phobius"/>
    </source>
</evidence>
<dbReference type="SUPFAM" id="SSF50978">
    <property type="entry name" value="WD40 repeat-like"/>
    <property type="match status" value="1"/>
</dbReference>
<feature type="repeat" description="WD" evidence="3">
    <location>
        <begin position="528"/>
        <end position="560"/>
    </location>
</feature>
<feature type="repeat" description="WD" evidence="3">
    <location>
        <begin position="779"/>
        <end position="820"/>
    </location>
</feature>
<dbReference type="InterPro" id="IPR015943">
    <property type="entry name" value="WD40/YVTN_repeat-like_dom_sf"/>
</dbReference>
<feature type="repeat" description="WD" evidence="3">
    <location>
        <begin position="408"/>
        <end position="440"/>
    </location>
</feature>
<evidence type="ECO:0000256" key="3">
    <source>
        <dbReference type="PROSITE-ProRule" id="PRU00221"/>
    </source>
</evidence>
<dbReference type="Proteomes" id="UP000641646">
    <property type="component" value="Unassembled WGS sequence"/>
</dbReference>
<dbReference type="InterPro" id="IPR001680">
    <property type="entry name" value="WD40_rpt"/>
</dbReference>
<dbReference type="PROSITE" id="PS50082">
    <property type="entry name" value="WD_REPEATS_2"/>
    <property type="match status" value="12"/>
</dbReference>
<keyword evidence="4" id="KW-0812">Transmembrane</keyword>
<dbReference type="Pfam" id="PF00400">
    <property type="entry name" value="WD40"/>
    <property type="match status" value="13"/>
</dbReference>
<evidence type="ECO:0000256" key="2">
    <source>
        <dbReference type="ARBA" id="ARBA00022737"/>
    </source>
</evidence>
<dbReference type="InterPro" id="IPR020472">
    <property type="entry name" value="WD40_PAC1"/>
</dbReference>
<accession>A0A926VEP0</accession>
<feature type="transmembrane region" description="Helical" evidence="4">
    <location>
        <begin position="146"/>
        <end position="167"/>
    </location>
</feature>
<dbReference type="PANTHER" id="PTHR19848">
    <property type="entry name" value="WD40 REPEAT PROTEIN"/>
    <property type="match status" value="1"/>
</dbReference>
<feature type="repeat" description="WD" evidence="3">
    <location>
        <begin position="697"/>
        <end position="731"/>
    </location>
</feature>
<feature type="repeat" description="WD" evidence="3">
    <location>
        <begin position="245"/>
        <end position="279"/>
    </location>
</feature>
<evidence type="ECO:0000313" key="5">
    <source>
        <dbReference type="EMBL" id="MBD2182353.1"/>
    </source>
</evidence>
<feature type="repeat" description="WD" evidence="3">
    <location>
        <begin position="738"/>
        <end position="771"/>
    </location>
</feature>